<gene>
    <name evidence="2" type="ORF">TVAG_332860</name>
</gene>
<keyword evidence="1" id="KW-0175">Coiled coil</keyword>
<proteinExistence type="predicted"/>
<dbReference type="RefSeq" id="XP_001320184.1">
    <property type="nucleotide sequence ID" value="XM_001320149.1"/>
</dbReference>
<accession>A2EH82</accession>
<dbReference type="AlphaFoldDB" id="A2EH82"/>
<sequence>MHSRFHGSAFRNKMPKDPVVTDVEDPLKESGLLGRNPSAVNIIRSNTSQATLNSPQTDTIKITRPKTAFRQLQKPKQTTIDIEKLLKEHNITPRRTTETTTSIFQDTKPEEGPHVFYGKVLQPNEPPAETNFLQLSEMIDRLMDHGDIDAETIYYKIFGDVVRQYYIECTLQGDVLEKCRTFFSSAQKEIPKIEREYKQKVTEVEDKIEKVNKLADQYGPEVIKNKDHSERLTIAIADKRNDLQVLIDHYDSIVKQVGLASKEAASIKEEMNQLDNRIAEKNKQLVELNNELRQLDTLSTNYTADTLRFAENLKMLRQQQEESRKGIQDANNEMQDFKNDIMALDREILTATETIEKSRVVPDKSPIEIQCDIISRRLFAPKKIKRISHAGDRPSVAGSTSNIEFEDDVFKPILNAYNNATKQNYGQKKINVQTYEDFATLKHIILNNDKEFRMDDEDIKQGEAGEVEIKKDNTDFLRLFASKIVSDAIYRACRTKPVTTATTQSLLPQPKVETEIQQKTEPQAKTTFLGLLKTNYSNRAPKRLEWLLTEIRQILSEKTAENADLIADKKPLTPFPKFVFDYAKRLMKLDYMTDQYCWDLYISCHEHADRTPEVELFTCFLDQVFNDEQLAFALRARTDCIKVGCSIPIKTRDQLETLSEYYLSQDQIEKALKRWWAARYQNRFYIDILELSIARPAIHLESTKRYVAMQDILQKCIIEYQNDVIARLNEQLLLYRIIPRLSAQGFNDLMYQLIPALTQSQVEDFYRSTVTKAKQREDVDIDGFIEIFKEGCLLYHQNFKESSRKTQMEADDVHATVETLWFRSQANIKKIIEFFTNQLALQPDNLTLRTYLDDANRYMSMLNHSLTTSDGVAGVQHYFSLIFTLDVMYSTISYIDAELFKPSLISAECAIRESWLDAFLS</sequence>
<dbReference type="KEGG" id="tva:4765857"/>
<evidence type="ECO:0000313" key="3">
    <source>
        <dbReference type="Proteomes" id="UP000001542"/>
    </source>
</evidence>
<organism evidence="2 3">
    <name type="scientific">Trichomonas vaginalis (strain ATCC PRA-98 / G3)</name>
    <dbReference type="NCBI Taxonomy" id="412133"/>
    <lineage>
        <taxon>Eukaryota</taxon>
        <taxon>Metamonada</taxon>
        <taxon>Parabasalia</taxon>
        <taxon>Trichomonadida</taxon>
        <taxon>Trichomonadidae</taxon>
        <taxon>Trichomonas</taxon>
    </lineage>
</organism>
<dbReference type="VEuPathDB" id="TrichDB:TVAGG3_0933530"/>
<dbReference type="InParanoid" id="A2EH82"/>
<keyword evidence="3" id="KW-1185">Reference proteome</keyword>
<dbReference type="VEuPathDB" id="TrichDB:TVAG_332860"/>
<protein>
    <submittedName>
        <fullName evidence="2">Uncharacterized protein</fullName>
    </submittedName>
</protein>
<feature type="coiled-coil region" evidence="1">
    <location>
        <begin position="257"/>
        <end position="347"/>
    </location>
</feature>
<evidence type="ECO:0000313" key="2">
    <source>
        <dbReference type="EMBL" id="EAY07961.1"/>
    </source>
</evidence>
<dbReference type="Proteomes" id="UP000001542">
    <property type="component" value="Unassembled WGS sequence"/>
</dbReference>
<evidence type="ECO:0000256" key="1">
    <source>
        <dbReference type="SAM" id="Coils"/>
    </source>
</evidence>
<dbReference type="EMBL" id="DS113388">
    <property type="protein sequence ID" value="EAY07961.1"/>
    <property type="molecule type" value="Genomic_DNA"/>
</dbReference>
<reference evidence="2" key="1">
    <citation type="submission" date="2006-10" db="EMBL/GenBank/DDBJ databases">
        <authorList>
            <person name="Amadeo P."/>
            <person name="Zhao Q."/>
            <person name="Wortman J."/>
            <person name="Fraser-Liggett C."/>
            <person name="Carlton J."/>
        </authorList>
    </citation>
    <scope>NUCLEOTIDE SEQUENCE</scope>
    <source>
        <strain evidence="2">G3</strain>
    </source>
</reference>
<dbReference type="SMR" id="A2EH82"/>
<name>A2EH82_TRIV3</name>
<dbReference type="OrthoDB" id="61565at2759"/>
<reference evidence="2" key="2">
    <citation type="journal article" date="2007" name="Science">
        <title>Draft genome sequence of the sexually transmitted pathogen Trichomonas vaginalis.</title>
        <authorList>
            <person name="Carlton J.M."/>
            <person name="Hirt R.P."/>
            <person name="Silva J.C."/>
            <person name="Delcher A.L."/>
            <person name="Schatz M."/>
            <person name="Zhao Q."/>
            <person name="Wortman J.R."/>
            <person name="Bidwell S.L."/>
            <person name="Alsmark U.C.M."/>
            <person name="Besteiro S."/>
            <person name="Sicheritz-Ponten T."/>
            <person name="Noel C.J."/>
            <person name="Dacks J.B."/>
            <person name="Foster P.G."/>
            <person name="Simillion C."/>
            <person name="Van de Peer Y."/>
            <person name="Miranda-Saavedra D."/>
            <person name="Barton G.J."/>
            <person name="Westrop G.D."/>
            <person name="Mueller S."/>
            <person name="Dessi D."/>
            <person name="Fiori P.L."/>
            <person name="Ren Q."/>
            <person name="Paulsen I."/>
            <person name="Zhang H."/>
            <person name="Bastida-Corcuera F.D."/>
            <person name="Simoes-Barbosa A."/>
            <person name="Brown M.T."/>
            <person name="Hayes R.D."/>
            <person name="Mukherjee M."/>
            <person name="Okumura C.Y."/>
            <person name="Schneider R."/>
            <person name="Smith A.J."/>
            <person name="Vanacova S."/>
            <person name="Villalvazo M."/>
            <person name="Haas B.J."/>
            <person name="Pertea M."/>
            <person name="Feldblyum T.V."/>
            <person name="Utterback T.R."/>
            <person name="Shu C.L."/>
            <person name="Osoegawa K."/>
            <person name="de Jong P.J."/>
            <person name="Hrdy I."/>
            <person name="Horvathova L."/>
            <person name="Zubacova Z."/>
            <person name="Dolezal P."/>
            <person name="Malik S.B."/>
            <person name="Logsdon J.M. Jr."/>
            <person name="Henze K."/>
            <person name="Gupta A."/>
            <person name="Wang C.C."/>
            <person name="Dunne R.L."/>
            <person name="Upcroft J.A."/>
            <person name="Upcroft P."/>
            <person name="White O."/>
            <person name="Salzberg S.L."/>
            <person name="Tang P."/>
            <person name="Chiu C.-H."/>
            <person name="Lee Y.-S."/>
            <person name="Embley T.M."/>
            <person name="Coombs G.H."/>
            <person name="Mottram J.C."/>
            <person name="Tachezy J."/>
            <person name="Fraser-Liggett C.M."/>
            <person name="Johnson P.J."/>
        </authorList>
    </citation>
    <scope>NUCLEOTIDE SEQUENCE [LARGE SCALE GENOMIC DNA]</scope>
    <source>
        <strain evidence="2">G3</strain>
    </source>
</reference>